<evidence type="ECO:0000256" key="6">
    <source>
        <dbReference type="SAM" id="MobiDB-lite"/>
    </source>
</evidence>
<protein>
    <submittedName>
        <fullName evidence="9">Response regulator</fullName>
    </submittedName>
</protein>
<keyword evidence="1 5" id="KW-0597">Phosphoprotein</keyword>
<dbReference type="InterPro" id="IPR011006">
    <property type="entry name" value="CheY-like_superfamily"/>
</dbReference>
<feature type="domain" description="Response regulatory" evidence="8">
    <location>
        <begin position="4"/>
        <end position="119"/>
    </location>
</feature>
<keyword evidence="3" id="KW-0238">DNA-binding</keyword>
<evidence type="ECO:0000256" key="1">
    <source>
        <dbReference type="ARBA" id="ARBA00022553"/>
    </source>
</evidence>
<dbReference type="CDD" id="cd17535">
    <property type="entry name" value="REC_NarL-like"/>
    <property type="match status" value="1"/>
</dbReference>
<dbReference type="RefSeq" id="WP_377488858.1">
    <property type="nucleotide sequence ID" value="NZ_JBHMDO010000003.1"/>
</dbReference>
<sequence>MKIKVLIADDNSFIREGMKIILTTFDEFEVVATVGDGAEAVDYCRSHEVDVALLDVRMPNMNGVEATRLLTEQTKAKPLILTTFDDDEYILEAVRSGARGYLLKNNDPERIRDAIKSVYHDHHVLQDVVLNKIKSNLLTGAQSNPQTGRGTHNGHGDFEPVQSAAAPSSSGSDRIDRSLFTERELDVMAQIAKGLSNKEISKKLFISEGTTANYITSILNKTGLEHRTQIAIYYLTGEIKPSED</sequence>
<dbReference type="PANTHER" id="PTHR43214">
    <property type="entry name" value="TWO-COMPONENT RESPONSE REGULATOR"/>
    <property type="match status" value="1"/>
</dbReference>
<dbReference type="EMBL" id="JBHMDO010000003">
    <property type="protein sequence ID" value="MFB9324624.1"/>
    <property type="molecule type" value="Genomic_DNA"/>
</dbReference>
<keyword evidence="2" id="KW-0805">Transcription regulation</keyword>
<feature type="compositionally biased region" description="Polar residues" evidence="6">
    <location>
        <begin position="139"/>
        <end position="150"/>
    </location>
</feature>
<keyword evidence="4" id="KW-0804">Transcription</keyword>
<evidence type="ECO:0000259" key="7">
    <source>
        <dbReference type="PROSITE" id="PS50043"/>
    </source>
</evidence>
<feature type="domain" description="HTH luxR-type" evidence="7">
    <location>
        <begin position="173"/>
        <end position="238"/>
    </location>
</feature>
<name>A0ABV5KHC0_9BACL</name>
<evidence type="ECO:0000256" key="2">
    <source>
        <dbReference type="ARBA" id="ARBA00023015"/>
    </source>
</evidence>
<dbReference type="InterPro" id="IPR039420">
    <property type="entry name" value="WalR-like"/>
</dbReference>
<dbReference type="Pfam" id="PF00072">
    <property type="entry name" value="Response_reg"/>
    <property type="match status" value="1"/>
</dbReference>
<evidence type="ECO:0000256" key="4">
    <source>
        <dbReference type="ARBA" id="ARBA00023163"/>
    </source>
</evidence>
<dbReference type="InterPro" id="IPR000792">
    <property type="entry name" value="Tscrpt_reg_LuxR_C"/>
</dbReference>
<evidence type="ECO:0000313" key="9">
    <source>
        <dbReference type="EMBL" id="MFB9324624.1"/>
    </source>
</evidence>
<accession>A0ABV5KHC0</accession>
<keyword evidence="10" id="KW-1185">Reference proteome</keyword>
<dbReference type="CDD" id="cd06170">
    <property type="entry name" value="LuxR_C_like"/>
    <property type="match status" value="1"/>
</dbReference>
<evidence type="ECO:0000256" key="3">
    <source>
        <dbReference type="ARBA" id="ARBA00023125"/>
    </source>
</evidence>
<evidence type="ECO:0000313" key="10">
    <source>
        <dbReference type="Proteomes" id="UP001589747"/>
    </source>
</evidence>
<dbReference type="Proteomes" id="UP001589747">
    <property type="component" value="Unassembled WGS sequence"/>
</dbReference>
<dbReference type="SUPFAM" id="SSF46894">
    <property type="entry name" value="C-terminal effector domain of the bipartite response regulators"/>
    <property type="match status" value="1"/>
</dbReference>
<dbReference type="SMART" id="SM00448">
    <property type="entry name" value="REC"/>
    <property type="match status" value="1"/>
</dbReference>
<reference evidence="9 10" key="1">
    <citation type="submission" date="2024-09" db="EMBL/GenBank/DDBJ databases">
        <authorList>
            <person name="Sun Q."/>
            <person name="Mori K."/>
        </authorList>
    </citation>
    <scope>NUCLEOTIDE SEQUENCE [LARGE SCALE GENOMIC DNA]</scope>
    <source>
        <strain evidence="9 10">TISTR 2452</strain>
    </source>
</reference>
<dbReference type="InterPro" id="IPR016032">
    <property type="entry name" value="Sig_transdc_resp-reg_C-effctor"/>
</dbReference>
<dbReference type="SMART" id="SM00421">
    <property type="entry name" value="HTH_LUXR"/>
    <property type="match status" value="1"/>
</dbReference>
<dbReference type="Pfam" id="PF00196">
    <property type="entry name" value="GerE"/>
    <property type="match status" value="1"/>
</dbReference>
<dbReference type="Gene3D" id="3.40.50.2300">
    <property type="match status" value="1"/>
</dbReference>
<evidence type="ECO:0000256" key="5">
    <source>
        <dbReference type="PROSITE-ProRule" id="PRU00169"/>
    </source>
</evidence>
<dbReference type="PROSITE" id="PS50110">
    <property type="entry name" value="RESPONSE_REGULATORY"/>
    <property type="match status" value="1"/>
</dbReference>
<dbReference type="InterPro" id="IPR001789">
    <property type="entry name" value="Sig_transdc_resp-reg_receiver"/>
</dbReference>
<comment type="caution">
    <text evidence="9">The sequence shown here is derived from an EMBL/GenBank/DDBJ whole genome shotgun (WGS) entry which is preliminary data.</text>
</comment>
<feature type="modified residue" description="4-aspartylphosphate" evidence="5">
    <location>
        <position position="55"/>
    </location>
</feature>
<dbReference type="PRINTS" id="PR00038">
    <property type="entry name" value="HTHLUXR"/>
</dbReference>
<evidence type="ECO:0000259" key="8">
    <source>
        <dbReference type="PROSITE" id="PS50110"/>
    </source>
</evidence>
<dbReference type="SUPFAM" id="SSF52172">
    <property type="entry name" value="CheY-like"/>
    <property type="match status" value="1"/>
</dbReference>
<dbReference type="PROSITE" id="PS50043">
    <property type="entry name" value="HTH_LUXR_2"/>
    <property type="match status" value="1"/>
</dbReference>
<organism evidence="9 10">
    <name type="scientific">Paenibacillus aurantiacus</name>
    <dbReference type="NCBI Taxonomy" id="1936118"/>
    <lineage>
        <taxon>Bacteria</taxon>
        <taxon>Bacillati</taxon>
        <taxon>Bacillota</taxon>
        <taxon>Bacilli</taxon>
        <taxon>Bacillales</taxon>
        <taxon>Paenibacillaceae</taxon>
        <taxon>Paenibacillus</taxon>
    </lineage>
</organism>
<proteinExistence type="predicted"/>
<dbReference type="InterPro" id="IPR058245">
    <property type="entry name" value="NreC/VraR/RcsB-like_REC"/>
</dbReference>
<gene>
    <name evidence="9" type="ORF">ACFFSY_01560</name>
</gene>
<feature type="region of interest" description="Disordered" evidence="6">
    <location>
        <begin position="139"/>
        <end position="174"/>
    </location>
</feature>
<dbReference type="PANTHER" id="PTHR43214:SF40">
    <property type="entry name" value="TRANSCRIPTIONAL REGULATORY PROTEIN LNRK"/>
    <property type="match status" value="1"/>
</dbReference>